<dbReference type="SUPFAM" id="SSF56219">
    <property type="entry name" value="DNase I-like"/>
    <property type="match status" value="1"/>
</dbReference>
<dbReference type="PANTHER" id="PTHR12121:SF36">
    <property type="entry name" value="ENDONUCLEASE_EXONUCLEASE_PHOSPHATASE DOMAIN-CONTAINING PROTEIN"/>
    <property type="match status" value="1"/>
</dbReference>
<keyword evidence="4" id="KW-1185">Reference proteome</keyword>
<keyword evidence="3" id="KW-0378">Hydrolase</keyword>
<name>A0AAP2DT93_9BACT</name>
<accession>A0AAP2DT93</accession>
<proteinExistence type="predicted"/>
<dbReference type="InterPro" id="IPR005135">
    <property type="entry name" value="Endo/exonuclease/phosphatase"/>
</dbReference>
<keyword evidence="1" id="KW-0732">Signal</keyword>
<dbReference type="InterPro" id="IPR036691">
    <property type="entry name" value="Endo/exonu/phosph_ase_sf"/>
</dbReference>
<dbReference type="GO" id="GO:0004519">
    <property type="term" value="F:endonuclease activity"/>
    <property type="evidence" value="ECO:0007669"/>
    <property type="project" value="UniProtKB-KW"/>
</dbReference>
<dbReference type="InterPro" id="IPR050410">
    <property type="entry name" value="CCR4/nocturin_mRNA_transcr"/>
</dbReference>
<feature type="chain" id="PRO_5042861039" evidence="1">
    <location>
        <begin position="21"/>
        <end position="284"/>
    </location>
</feature>
<gene>
    <name evidence="3" type="ORF">KK062_02745</name>
</gene>
<dbReference type="CDD" id="cd09083">
    <property type="entry name" value="EEP-1"/>
    <property type="match status" value="1"/>
</dbReference>
<dbReference type="EMBL" id="JAHESE010000001">
    <property type="protein sequence ID" value="MBT1707120.1"/>
    <property type="molecule type" value="Genomic_DNA"/>
</dbReference>
<evidence type="ECO:0000313" key="4">
    <source>
        <dbReference type="Proteomes" id="UP001319080"/>
    </source>
</evidence>
<keyword evidence="3" id="KW-0540">Nuclease</keyword>
<protein>
    <submittedName>
        <fullName evidence="3">Endonuclease/exonuclease/phosphatase family protein</fullName>
    </submittedName>
</protein>
<dbReference type="GO" id="GO:0000175">
    <property type="term" value="F:3'-5'-RNA exonuclease activity"/>
    <property type="evidence" value="ECO:0007669"/>
    <property type="project" value="TreeGrafter"/>
</dbReference>
<sequence length="284" mass="32042">MKNKLITALLALILAGNTFAQTLRVATYNMRYDNPGDSLNRWKYRLPIIIDQIKFHDFDLLGGQELLSHQVEGLLKQLPDYEYAGVGRDDGEKKGEFSALFYKKDKFKLLKKGNFWLSLTPDKPGAGWDAALSRICTWVQLEEKATGLRFFFFNTHFDHRGVQARKESGRLIAEKIAQIAGDAPVILTGDFNFDEQHEGFAAIIASGKLRNSFDLAPIKLAPTGTFNSFDIATTNKVRIDHIFVTSQFNVKKYGILTDNYGARFPSDHFPVMVEITPATTRKAK</sequence>
<feature type="signal peptide" evidence="1">
    <location>
        <begin position="1"/>
        <end position="20"/>
    </location>
</feature>
<evidence type="ECO:0000259" key="2">
    <source>
        <dbReference type="Pfam" id="PF03372"/>
    </source>
</evidence>
<dbReference type="Pfam" id="PF03372">
    <property type="entry name" value="Exo_endo_phos"/>
    <property type="match status" value="1"/>
</dbReference>
<evidence type="ECO:0000256" key="1">
    <source>
        <dbReference type="SAM" id="SignalP"/>
    </source>
</evidence>
<reference evidence="3 4" key="1">
    <citation type="submission" date="2021-05" db="EMBL/GenBank/DDBJ databases">
        <title>A Polyphasic approach of four new species of the genus Ohtaekwangia: Ohtaekwangia histidinii sp. nov., Ohtaekwangia cretensis sp. nov., Ohtaekwangia indiensis sp. nov., Ohtaekwangia reichenbachii sp. nov. from diverse environment.</title>
        <authorList>
            <person name="Octaviana S."/>
        </authorList>
    </citation>
    <scope>NUCLEOTIDE SEQUENCE [LARGE SCALE GENOMIC DNA]</scope>
    <source>
        <strain evidence="3 4">PWU5</strain>
    </source>
</reference>
<dbReference type="Gene3D" id="3.60.10.10">
    <property type="entry name" value="Endonuclease/exonuclease/phosphatase"/>
    <property type="match status" value="1"/>
</dbReference>
<evidence type="ECO:0000313" key="3">
    <source>
        <dbReference type="EMBL" id="MBT1707120.1"/>
    </source>
</evidence>
<dbReference type="AlphaFoldDB" id="A0AAP2DT93"/>
<dbReference type="RefSeq" id="WP_254082695.1">
    <property type="nucleotide sequence ID" value="NZ_JAHESE010000001.1"/>
</dbReference>
<feature type="domain" description="Endonuclease/exonuclease/phosphatase" evidence="2">
    <location>
        <begin position="26"/>
        <end position="268"/>
    </location>
</feature>
<organism evidence="3 4">
    <name type="scientific">Dawidia cretensis</name>
    <dbReference type="NCBI Taxonomy" id="2782350"/>
    <lineage>
        <taxon>Bacteria</taxon>
        <taxon>Pseudomonadati</taxon>
        <taxon>Bacteroidota</taxon>
        <taxon>Cytophagia</taxon>
        <taxon>Cytophagales</taxon>
        <taxon>Chryseotaleaceae</taxon>
        <taxon>Dawidia</taxon>
    </lineage>
</organism>
<comment type="caution">
    <text evidence="3">The sequence shown here is derived from an EMBL/GenBank/DDBJ whole genome shotgun (WGS) entry which is preliminary data.</text>
</comment>
<keyword evidence="3" id="KW-0255">Endonuclease</keyword>
<dbReference type="Proteomes" id="UP001319080">
    <property type="component" value="Unassembled WGS sequence"/>
</dbReference>
<dbReference type="PANTHER" id="PTHR12121">
    <property type="entry name" value="CARBON CATABOLITE REPRESSOR PROTEIN 4"/>
    <property type="match status" value="1"/>
</dbReference>